<accession>A0A0D0BVQ8</accession>
<gene>
    <name evidence="2" type="ORF">GYMLUDRAFT_44600</name>
</gene>
<reference evidence="2 3" key="1">
    <citation type="submission" date="2014-04" db="EMBL/GenBank/DDBJ databases">
        <title>Evolutionary Origins and Diversification of the Mycorrhizal Mutualists.</title>
        <authorList>
            <consortium name="DOE Joint Genome Institute"/>
            <consortium name="Mycorrhizal Genomics Consortium"/>
            <person name="Kohler A."/>
            <person name="Kuo A."/>
            <person name="Nagy L.G."/>
            <person name="Floudas D."/>
            <person name="Copeland A."/>
            <person name="Barry K.W."/>
            <person name="Cichocki N."/>
            <person name="Veneault-Fourrey C."/>
            <person name="LaButti K."/>
            <person name="Lindquist E.A."/>
            <person name="Lipzen A."/>
            <person name="Lundell T."/>
            <person name="Morin E."/>
            <person name="Murat C."/>
            <person name="Riley R."/>
            <person name="Ohm R."/>
            <person name="Sun H."/>
            <person name="Tunlid A."/>
            <person name="Henrissat B."/>
            <person name="Grigoriev I.V."/>
            <person name="Hibbett D.S."/>
            <person name="Martin F."/>
        </authorList>
    </citation>
    <scope>NUCLEOTIDE SEQUENCE [LARGE SCALE GENOMIC DNA]</scope>
    <source>
        <strain evidence="2 3">FD-317 M1</strain>
    </source>
</reference>
<dbReference type="OrthoDB" id="3005282at2759"/>
<proteinExistence type="predicted"/>
<dbReference type="Proteomes" id="UP000053593">
    <property type="component" value="Unassembled WGS sequence"/>
</dbReference>
<evidence type="ECO:0000256" key="1">
    <source>
        <dbReference type="SAM" id="MobiDB-lite"/>
    </source>
</evidence>
<dbReference type="AlphaFoldDB" id="A0A0D0BVQ8"/>
<protein>
    <recommendedName>
        <fullName evidence="4">Protein kinase domain-containing protein</fullName>
    </recommendedName>
</protein>
<sequence>MPGFKRHRQSQSSASEGDHVLPYRQQALTSRDSNSPSISRKTSHGTRKGQKVSLFDNFRTIENEDLYLTGSPFPSRAVEAYFKLEDGIAKRYLHHSNSRSVCHAEVLSFPGRKFTSILYKGGDAHEIWSKDFDFYANVRHPNVLQLFGVGNHPTRPILIFHSELVSLSNFINRCSAIALCYLQHRWILDYARASDYLGCSVQHDELWMQIPSGLLCVGPIGPSVMMHEDAIDIAERCLHGVIETWDPQLCPGDYDDDAKAVQYIEKHFKQEFHEFVGQYCVPSAKDTWDLMDSYKDTYRLGSVLDGSSGKQIASLAFPPNWIYPIHSWDMQLRELLYYDKEELENGFTRFSFQRGGLPFKPFEISCTYSIREPFQNRLRAAWLAQAQYTSIQSQIDPCDCVLLDQICFSFKLAFNHENRLQPGRPLYLFLSHPMHEHDPQDKGIFPSNPYLIPQITNVHHFWSFDPNCESSAIEDGKILQLTTHYVPTISGGSQWKHYQYEAIKQYQQFRDCDPSSCSYAHKHGLPQVEIPPSHAIDDVHQSPQTTLLNGDPDRDLTLGVENLGINSRSPNIQLVVSQNLEDLNDYSSLSVTYREVSVGVEVAASSTLNRLPSPTHGETWAPEPIGVVFDGEFHGLNEETSLLMRMVDVVAPSEEALTDQMGPREELLEYRSLSDDEYDMEQDLKPLL</sequence>
<organism evidence="2 3">
    <name type="scientific">Collybiopsis luxurians FD-317 M1</name>
    <dbReference type="NCBI Taxonomy" id="944289"/>
    <lineage>
        <taxon>Eukaryota</taxon>
        <taxon>Fungi</taxon>
        <taxon>Dikarya</taxon>
        <taxon>Basidiomycota</taxon>
        <taxon>Agaricomycotina</taxon>
        <taxon>Agaricomycetes</taxon>
        <taxon>Agaricomycetidae</taxon>
        <taxon>Agaricales</taxon>
        <taxon>Marasmiineae</taxon>
        <taxon>Omphalotaceae</taxon>
        <taxon>Collybiopsis</taxon>
        <taxon>Collybiopsis luxurians</taxon>
    </lineage>
</organism>
<evidence type="ECO:0000313" key="3">
    <source>
        <dbReference type="Proteomes" id="UP000053593"/>
    </source>
</evidence>
<feature type="compositionally biased region" description="Basic residues" evidence="1">
    <location>
        <begin position="41"/>
        <end position="50"/>
    </location>
</feature>
<name>A0A0D0BVQ8_9AGAR</name>
<evidence type="ECO:0000313" key="2">
    <source>
        <dbReference type="EMBL" id="KIK59631.1"/>
    </source>
</evidence>
<dbReference type="HOGENOM" id="CLU_400114_0_0_1"/>
<feature type="region of interest" description="Disordered" evidence="1">
    <location>
        <begin position="1"/>
        <end position="50"/>
    </location>
</feature>
<evidence type="ECO:0008006" key="4">
    <source>
        <dbReference type="Google" id="ProtNLM"/>
    </source>
</evidence>
<dbReference type="EMBL" id="KN834779">
    <property type="protein sequence ID" value="KIK59631.1"/>
    <property type="molecule type" value="Genomic_DNA"/>
</dbReference>
<keyword evidence="3" id="KW-1185">Reference proteome</keyword>
<feature type="compositionally biased region" description="Polar residues" evidence="1">
    <location>
        <begin position="26"/>
        <end position="40"/>
    </location>
</feature>